<comment type="caution">
    <text evidence="1">The sequence shown here is derived from an EMBL/GenBank/DDBJ whole genome shotgun (WGS) entry which is preliminary data.</text>
</comment>
<dbReference type="RefSeq" id="WP_209558381.1">
    <property type="nucleotide sequence ID" value="NZ_JAEDXU010000008.1"/>
</dbReference>
<evidence type="ECO:0000313" key="1">
    <source>
        <dbReference type="EMBL" id="MBP1047605.1"/>
    </source>
</evidence>
<evidence type="ECO:0008006" key="3">
    <source>
        <dbReference type="Google" id="ProtNLM"/>
    </source>
</evidence>
<organism evidence="1 2">
    <name type="scientific">Enterococcus larvae</name>
    <dbReference type="NCBI Taxonomy" id="2794352"/>
    <lineage>
        <taxon>Bacteria</taxon>
        <taxon>Bacillati</taxon>
        <taxon>Bacillota</taxon>
        <taxon>Bacilli</taxon>
        <taxon>Lactobacillales</taxon>
        <taxon>Enterococcaceae</taxon>
        <taxon>Enterococcus</taxon>
    </lineage>
</organism>
<gene>
    <name evidence="1" type="ORF">I6N96_15060</name>
</gene>
<protein>
    <recommendedName>
        <fullName evidence="3">HEAT repeat domain-containing protein</fullName>
    </recommendedName>
</protein>
<name>A0ABS4CNI8_9ENTE</name>
<dbReference type="InterPro" id="IPR016024">
    <property type="entry name" value="ARM-type_fold"/>
</dbReference>
<evidence type="ECO:0000313" key="2">
    <source>
        <dbReference type="Proteomes" id="UP000673375"/>
    </source>
</evidence>
<proteinExistence type="predicted"/>
<accession>A0ABS4CNI8</accession>
<sequence>MEEKRLSIVEHFTQQMTSTSQAEMIKYYYYKIMVYEGKQPQAFQALEICLTLLAPKALLDTIKELRAFSYQRESKWRWLEWTPKDLNRIGSKPSIFWLWLTVHPKGYIRELAWQQLAESSVDRKIIFLLYTVNDNVEELRKIAVQQLMKEQLPKEEDLIYSLPFIQRLGGLGHIENRTIQEYMIRQLAVRPDILLAAQQSKDVFIYRYAFELSFLLNGEIRNRSIENGLKKTDKVTLARTFREMIRTAEEKEEQVKKLLNHPQTVIRKLAGSWCYNHLESESAMIPLLLDSAVSIRCLASDYSKKYFPDFDIRSYYLEHLSQYEVNALQGLAMLLDIRDREIFLPRINDPRKNVRLAAIGWLSCLPKDEQVDYYKEALGDISRDVRRKAEEQIGELYPFFYPKLKEEVVKQFKASNSEKHQQSILKVLTNESRKEYLFDLFMLYPYGATKDLKGEMEQRIYYWKYEWNRRFFTVFTEAEKEKLLHYEGAIDGLNVGMFLERNGL</sequence>
<dbReference type="InterPro" id="IPR011989">
    <property type="entry name" value="ARM-like"/>
</dbReference>
<keyword evidence="2" id="KW-1185">Reference proteome</keyword>
<reference evidence="1 2" key="1">
    <citation type="submission" date="2020-12" db="EMBL/GenBank/DDBJ databases">
        <title>Vagococcus allomyrinae sp. nov. and Enterococcus lavae sp. nov., isolated from the larvae of Allomyrina dichotoma.</title>
        <authorList>
            <person name="Lee S.D."/>
        </authorList>
    </citation>
    <scope>NUCLEOTIDE SEQUENCE [LARGE SCALE GENOMIC DNA]</scope>
    <source>
        <strain evidence="1 2">BWM-S5</strain>
    </source>
</reference>
<dbReference type="Proteomes" id="UP000673375">
    <property type="component" value="Unassembled WGS sequence"/>
</dbReference>
<dbReference type="SUPFAM" id="SSF48371">
    <property type="entry name" value="ARM repeat"/>
    <property type="match status" value="1"/>
</dbReference>
<dbReference type="EMBL" id="JAEDXU010000008">
    <property type="protein sequence ID" value="MBP1047605.1"/>
    <property type="molecule type" value="Genomic_DNA"/>
</dbReference>
<dbReference type="Gene3D" id="1.25.10.10">
    <property type="entry name" value="Leucine-rich Repeat Variant"/>
    <property type="match status" value="1"/>
</dbReference>